<evidence type="ECO:0000313" key="2">
    <source>
        <dbReference type="EMBL" id="KAF9963897.1"/>
    </source>
</evidence>
<dbReference type="InterPro" id="IPR011990">
    <property type="entry name" value="TPR-like_helical_dom_sf"/>
</dbReference>
<dbReference type="OrthoDB" id="5573535at2759"/>
<dbReference type="Gene3D" id="1.25.40.10">
    <property type="entry name" value="Tetratricopeptide repeat domain"/>
    <property type="match status" value="1"/>
</dbReference>
<evidence type="ECO:0000313" key="3">
    <source>
        <dbReference type="Proteomes" id="UP000738359"/>
    </source>
</evidence>
<feature type="region of interest" description="Disordered" evidence="1">
    <location>
        <begin position="1"/>
        <end position="47"/>
    </location>
</feature>
<sequence length="441" mass="48010">MNPADASTHKRKASSPEAPASDRHEPKKPRTEAADGQHAEDCEDPSCEGCAEGEVVLQFETKPSAVDLFQMAREEVAGSRPGSGESAGMSRMAKALFDKAIEEFEVQDKAHAHIDLKDGSEAAAKALEIKLQHAACMVAVGNAMPSSEMLQEGTRMFEDLDKTMEHRNGSALVGLGIAAISQARDLRKQAMKTLTLDDDDDEEEPSEEQREAAALIGKPEAKLADRAIQAFNAGLELLMKTEIDSYAQESIRAAQELEEYGVSLDLRLNADLARKVFDSAVKHLEHVQSASADLIDSNADVLTIYGSCLYSKARLVDNQNVGDQNPATTFVEKAISLLSRAEELQSESGDAKTLEALGQAYLMSTNLVDDEDDIMERFDAATEKLSRALELDPYNDVLREQVDALQGSDNEEGNGYEDEYEDGEDEDEAEGASARDEEDEA</sequence>
<gene>
    <name evidence="2" type="ORF">BGZ70_007117</name>
</gene>
<feature type="region of interest" description="Disordered" evidence="1">
    <location>
        <begin position="399"/>
        <end position="441"/>
    </location>
</feature>
<dbReference type="Pfam" id="PF06552">
    <property type="entry name" value="TOM20_plant"/>
    <property type="match status" value="1"/>
</dbReference>
<accession>A0A9P6J771</accession>
<organism evidence="2 3">
    <name type="scientific">Mortierella alpina</name>
    <name type="common">Oleaginous fungus</name>
    <name type="synonym">Mortierella renispora</name>
    <dbReference type="NCBI Taxonomy" id="64518"/>
    <lineage>
        <taxon>Eukaryota</taxon>
        <taxon>Fungi</taxon>
        <taxon>Fungi incertae sedis</taxon>
        <taxon>Mucoromycota</taxon>
        <taxon>Mortierellomycotina</taxon>
        <taxon>Mortierellomycetes</taxon>
        <taxon>Mortierellales</taxon>
        <taxon>Mortierellaceae</taxon>
        <taxon>Mortierella</taxon>
    </lineage>
</organism>
<dbReference type="Proteomes" id="UP000738359">
    <property type="component" value="Unassembled WGS sequence"/>
</dbReference>
<keyword evidence="3" id="KW-1185">Reference proteome</keyword>
<dbReference type="EMBL" id="JAAAHY010000428">
    <property type="protein sequence ID" value="KAF9963897.1"/>
    <property type="molecule type" value="Genomic_DNA"/>
</dbReference>
<evidence type="ECO:0000256" key="1">
    <source>
        <dbReference type="SAM" id="MobiDB-lite"/>
    </source>
</evidence>
<protein>
    <submittedName>
        <fullName evidence="2">Uncharacterized protein</fullName>
    </submittedName>
</protein>
<dbReference type="SUPFAM" id="SSF48452">
    <property type="entry name" value="TPR-like"/>
    <property type="match status" value="1"/>
</dbReference>
<comment type="caution">
    <text evidence="2">The sequence shown here is derived from an EMBL/GenBank/DDBJ whole genome shotgun (WGS) entry which is preliminary data.</text>
</comment>
<proteinExistence type="predicted"/>
<feature type="compositionally biased region" description="Acidic residues" evidence="1">
    <location>
        <begin position="409"/>
        <end position="441"/>
    </location>
</feature>
<reference evidence="2" key="1">
    <citation type="journal article" date="2020" name="Fungal Divers.">
        <title>Resolving the Mortierellaceae phylogeny through synthesis of multi-gene phylogenetics and phylogenomics.</title>
        <authorList>
            <person name="Vandepol N."/>
            <person name="Liber J."/>
            <person name="Desiro A."/>
            <person name="Na H."/>
            <person name="Kennedy M."/>
            <person name="Barry K."/>
            <person name="Grigoriev I.V."/>
            <person name="Miller A.N."/>
            <person name="O'Donnell K."/>
            <person name="Stajich J.E."/>
            <person name="Bonito G."/>
        </authorList>
    </citation>
    <scope>NUCLEOTIDE SEQUENCE</scope>
    <source>
        <strain evidence="2">CK1249</strain>
    </source>
</reference>
<name>A0A9P6J771_MORAP</name>
<dbReference type="AlphaFoldDB" id="A0A9P6J771"/>
<feature type="compositionally biased region" description="Basic and acidic residues" evidence="1">
    <location>
        <begin position="20"/>
        <end position="40"/>
    </location>
</feature>